<sequence>MGEVSMVFHSLVSNDNGAGNLPLRDQGEMALYQVQNQEGMPEFLLQLYGFRT</sequence>
<dbReference type="Proteomes" id="UP000607653">
    <property type="component" value="Unassembled WGS sequence"/>
</dbReference>
<protein>
    <submittedName>
        <fullName evidence="1">Uncharacterized protein</fullName>
    </submittedName>
</protein>
<comment type="caution">
    <text evidence="1">The sequence shown here is derived from an EMBL/GenBank/DDBJ whole genome shotgun (WGS) entry which is preliminary data.</text>
</comment>
<evidence type="ECO:0000313" key="2">
    <source>
        <dbReference type="Proteomes" id="UP000607653"/>
    </source>
</evidence>
<reference evidence="1 2" key="1">
    <citation type="journal article" date="2020" name="Mol. Biol. Evol.">
        <title>Distinct Expression and Methylation Patterns for Genes with Different Fates following a Single Whole-Genome Duplication in Flowering Plants.</title>
        <authorList>
            <person name="Shi T."/>
            <person name="Rahmani R.S."/>
            <person name="Gugger P.F."/>
            <person name="Wang M."/>
            <person name="Li H."/>
            <person name="Zhang Y."/>
            <person name="Li Z."/>
            <person name="Wang Q."/>
            <person name="Van de Peer Y."/>
            <person name="Marchal K."/>
            <person name="Chen J."/>
        </authorList>
    </citation>
    <scope>NUCLEOTIDE SEQUENCE [LARGE SCALE GENOMIC DNA]</scope>
    <source>
        <tissue evidence="1">Leaf</tissue>
    </source>
</reference>
<dbReference type="AlphaFoldDB" id="A0A822XHC4"/>
<keyword evidence="2" id="KW-1185">Reference proteome</keyword>
<proteinExistence type="predicted"/>
<organism evidence="1 2">
    <name type="scientific">Nelumbo nucifera</name>
    <name type="common">Sacred lotus</name>
    <dbReference type="NCBI Taxonomy" id="4432"/>
    <lineage>
        <taxon>Eukaryota</taxon>
        <taxon>Viridiplantae</taxon>
        <taxon>Streptophyta</taxon>
        <taxon>Embryophyta</taxon>
        <taxon>Tracheophyta</taxon>
        <taxon>Spermatophyta</taxon>
        <taxon>Magnoliopsida</taxon>
        <taxon>Proteales</taxon>
        <taxon>Nelumbonaceae</taxon>
        <taxon>Nelumbo</taxon>
    </lineage>
</organism>
<evidence type="ECO:0000313" key="1">
    <source>
        <dbReference type="EMBL" id="DAD19362.1"/>
    </source>
</evidence>
<gene>
    <name evidence="1" type="ORF">HUJ06_020825</name>
</gene>
<name>A0A822XHC4_NELNU</name>
<accession>A0A822XHC4</accession>
<dbReference type="EMBL" id="DUZY01000001">
    <property type="protein sequence ID" value="DAD19362.1"/>
    <property type="molecule type" value="Genomic_DNA"/>
</dbReference>